<accession>A0A8T0TX86</accession>
<dbReference type="AlphaFoldDB" id="A0A8T0TX86"/>
<feature type="region of interest" description="Disordered" evidence="1">
    <location>
        <begin position="62"/>
        <end position="242"/>
    </location>
</feature>
<protein>
    <submittedName>
        <fullName evidence="2">Uncharacterized protein</fullName>
    </submittedName>
</protein>
<feature type="compositionally biased region" description="Basic and acidic residues" evidence="1">
    <location>
        <begin position="71"/>
        <end position="81"/>
    </location>
</feature>
<sequence>MKHQACGFMSCLTKNTMHGFAQQKCKVYPLVDPHPQVCASPEAVLLPKHPNIKRSTRFLSSDIHTQPPNEVCKEATDRRGDWQPGRRLALLAPPNPNPQKPHRAGKGTARRLPAGRELAASPPLADRTLGEHTHAAAASTRRSDGGRRRPPTPPTHPARSASGSSSLHAWIRESGWGKKRKERRGRTYRSGERAGAARISGRAAAGGAEEEEEGCAPPRLSGGRDGGGGRRRKRGVEAWARK</sequence>
<evidence type="ECO:0000313" key="2">
    <source>
        <dbReference type="EMBL" id="KAG2612539.1"/>
    </source>
</evidence>
<evidence type="ECO:0000313" key="3">
    <source>
        <dbReference type="Proteomes" id="UP000823388"/>
    </source>
</evidence>
<dbReference type="Proteomes" id="UP000823388">
    <property type="component" value="Chromosome 4K"/>
</dbReference>
<name>A0A8T0TX86_PANVG</name>
<organism evidence="2 3">
    <name type="scientific">Panicum virgatum</name>
    <name type="common">Blackwell switchgrass</name>
    <dbReference type="NCBI Taxonomy" id="38727"/>
    <lineage>
        <taxon>Eukaryota</taxon>
        <taxon>Viridiplantae</taxon>
        <taxon>Streptophyta</taxon>
        <taxon>Embryophyta</taxon>
        <taxon>Tracheophyta</taxon>
        <taxon>Spermatophyta</taxon>
        <taxon>Magnoliopsida</taxon>
        <taxon>Liliopsida</taxon>
        <taxon>Poales</taxon>
        <taxon>Poaceae</taxon>
        <taxon>PACMAD clade</taxon>
        <taxon>Panicoideae</taxon>
        <taxon>Panicodae</taxon>
        <taxon>Paniceae</taxon>
        <taxon>Panicinae</taxon>
        <taxon>Panicum</taxon>
        <taxon>Panicum sect. Hiantes</taxon>
    </lineage>
</organism>
<keyword evidence="3" id="KW-1185">Reference proteome</keyword>
<feature type="compositionally biased region" description="Basic residues" evidence="1">
    <location>
        <begin position="177"/>
        <end position="187"/>
    </location>
</feature>
<reference evidence="2" key="1">
    <citation type="submission" date="2020-05" db="EMBL/GenBank/DDBJ databases">
        <title>WGS assembly of Panicum virgatum.</title>
        <authorList>
            <person name="Lovell J.T."/>
            <person name="Jenkins J."/>
            <person name="Shu S."/>
            <person name="Juenger T.E."/>
            <person name="Schmutz J."/>
        </authorList>
    </citation>
    <scope>NUCLEOTIDE SEQUENCE</scope>
    <source>
        <strain evidence="2">AP13</strain>
    </source>
</reference>
<evidence type="ECO:0000256" key="1">
    <source>
        <dbReference type="SAM" id="MobiDB-lite"/>
    </source>
</evidence>
<feature type="compositionally biased region" description="Low complexity" evidence="1">
    <location>
        <begin position="193"/>
        <end position="207"/>
    </location>
</feature>
<dbReference type="EMBL" id="CM029043">
    <property type="protein sequence ID" value="KAG2612539.1"/>
    <property type="molecule type" value="Genomic_DNA"/>
</dbReference>
<proteinExistence type="predicted"/>
<gene>
    <name evidence="2" type="ORF">PVAP13_4KG297700</name>
</gene>
<feature type="compositionally biased region" description="Basic residues" evidence="1">
    <location>
        <begin position="100"/>
        <end position="109"/>
    </location>
</feature>
<comment type="caution">
    <text evidence="2">The sequence shown here is derived from an EMBL/GenBank/DDBJ whole genome shotgun (WGS) entry which is preliminary data.</text>
</comment>